<dbReference type="InterPro" id="IPR025302">
    <property type="entry name" value="DrrA1/2-like_C"/>
</dbReference>
<evidence type="ECO:0000259" key="5">
    <source>
        <dbReference type="Pfam" id="PF13732"/>
    </source>
</evidence>
<keyword evidence="3 6" id="KW-0067">ATP-binding</keyword>
<evidence type="ECO:0000256" key="2">
    <source>
        <dbReference type="ARBA" id="ARBA00022741"/>
    </source>
</evidence>
<dbReference type="InterPro" id="IPR017871">
    <property type="entry name" value="ABC_transporter-like_CS"/>
</dbReference>
<dbReference type="Pfam" id="PF00005">
    <property type="entry name" value="ABC_tran"/>
    <property type="match status" value="1"/>
</dbReference>
<dbReference type="InterPro" id="IPR051782">
    <property type="entry name" value="ABC_Transporter_VariousFunc"/>
</dbReference>
<dbReference type="InterPro" id="IPR027417">
    <property type="entry name" value="P-loop_NTPase"/>
</dbReference>
<evidence type="ECO:0000256" key="3">
    <source>
        <dbReference type="ARBA" id="ARBA00022840"/>
    </source>
</evidence>
<dbReference type="Gene3D" id="3.40.50.300">
    <property type="entry name" value="P-loop containing nucleotide triphosphate hydrolases"/>
    <property type="match status" value="1"/>
</dbReference>
<dbReference type="PANTHER" id="PTHR42939">
    <property type="entry name" value="ABC TRANSPORTER ATP-BINDING PROTEIN ALBC-RELATED"/>
    <property type="match status" value="1"/>
</dbReference>
<dbReference type="PROSITE" id="PS00211">
    <property type="entry name" value="ABC_TRANSPORTER_1"/>
    <property type="match status" value="1"/>
</dbReference>
<sequence length="250" mass="27828">MRIGMGLLAADAGHVSWDGAPITRATQQMFGYMPEERGLYPKQAIGDQLRFFGEIHGLSSKEATRRADRFLESFGLAGRKDELLESLSLGNQQRVQIITALIHGPTCLILDEPFSGLDPLAVDFMSTMLREKAREGVPVLFSSHQLELVERLCDELVMLVDGSVRVNNNTTVEPDRENATYRLEMEGDMSWLEANPGISITRQEPGRVEFRILIPGSEQMVLSQAVDRGEVTAFSRVQTSLSELFLATNK</sequence>
<feature type="domain" description="ABC transporter" evidence="4">
    <location>
        <begin position="5"/>
        <end position="114"/>
    </location>
</feature>
<accession>A0ABQ1XK72</accession>
<reference evidence="7" key="1">
    <citation type="journal article" date="2019" name="Int. J. Syst. Evol. Microbiol.">
        <title>The Global Catalogue of Microorganisms (GCM) 10K type strain sequencing project: providing services to taxonomists for standard genome sequencing and annotation.</title>
        <authorList>
            <consortium name="The Broad Institute Genomics Platform"/>
            <consortium name="The Broad Institute Genome Sequencing Center for Infectious Disease"/>
            <person name="Wu L."/>
            <person name="Ma J."/>
        </authorList>
    </citation>
    <scope>NUCLEOTIDE SEQUENCE [LARGE SCALE GENOMIC DNA]</scope>
    <source>
        <strain evidence="7">CGMCC 1.1927</strain>
    </source>
</reference>
<dbReference type="Proteomes" id="UP000596938">
    <property type="component" value="Unassembled WGS sequence"/>
</dbReference>
<dbReference type="SUPFAM" id="SSF52540">
    <property type="entry name" value="P-loop containing nucleoside triphosphate hydrolases"/>
    <property type="match status" value="1"/>
</dbReference>
<dbReference type="Pfam" id="PF13732">
    <property type="entry name" value="DrrA1-3_C"/>
    <property type="match status" value="1"/>
</dbReference>
<name>A0ABQ1XK72_9MICC</name>
<feature type="domain" description="Daunorubicin resistance ATP-binding protein DrrA1/2-like C-terminal" evidence="5">
    <location>
        <begin position="180"/>
        <end position="247"/>
    </location>
</feature>
<organism evidence="6 7">
    <name type="scientific">Pseudarthrobacter polychromogenes</name>
    <dbReference type="NCBI Taxonomy" id="1676"/>
    <lineage>
        <taxon>Bacteria</taxon>
        <taxon>Bacillati</taxon>
        <taxon>Actinomycetota</taxon>
        <taxon>Actinomycetes</taxon>
        <taxon>Micrococcales</taxon>
        <taxon>Micrococcaceae</taxon>
        <taxon>Pseudarthrobacter</taxon>
    </lineage>
</organism>
<dbReference type="EMBL" id="BMKU01000005">
    <property type="protein sequence ID" value="GGG95922.1"/>
    <property type="molecule type" value="Genomic_DNA"/>
</dbReference>
<comment type="caution">
    <text evidence="6">The sequence shown here is derived from an EMBL/GenBank/DDBJ whole genome shotgun (WGS) entry which is preliminary data.</text>
</comment>
<dbReference type="InterPro" id="IPR003439">
    <property type="entry name" value="ABC_transporter-like_ATP-bd"/>
</dbReference>
<keyword evidence="7" id="KW-1185">Reference proteome</keyword>
<evidence type="ECO:0000313" key="7">
    <source>
        <dbReference type="Proteomes" id="UP000596938"/>
    </source>
</evidence>
<gene>
    <name evidence="6" type="ORF">GCM10011577_18790</name>
</gene>
<evidence type="ECO:0000256" key="1">
    <source>
        <dbReference type="ARBA" id="ARBA00022448"/>
    </source>
</evidence>
<dbReference type="PANTHER" id="PTHR42939:SF1">
    <property type="entry name" value="ABC TRANSPORTER ATP-BINDING PROTEIN ALBC-RELATED"/>
    <property type="match status" value="1"/>
</dbReference>
<evidence type="ECO:0000313" key="6">
    <source>
        <dbReference type="EMBL" id="GGG95922.1"/>
    </source>
</evidence>
<evidence type="ECO:0000259" key="4">
    <source>
        <dbReference type="Pfam" id="PF00005"/>
    </source>
</evidence>
<protein>
    <submittedName>
        <fullName evidence="6">ABC transporter ATP-binding protein</fullName>
    </submittedName>
</protein>
<dbReference type="GO" id="GO:0005524">
    <property type="term" value="F:ATP binding"/>
    <property type="evidence" value="ECO:0007669"/>
    <property type="project" value="UniProtKB-KW"/>
</dbReference>
<proteinExistence type="predicted"/>
<keyword evidence="2" id="KW-0547">Nucleotide-binding</keyword>
<keyword evidence="1" id="KW-0813">Transport</keyword>